<evidence type="ECO:0000313" key="3">
    <source>
        <dbReference type="Proteomes" id="UP000729733"/>
    </source>
</evidence>
<reference evidence="2" key="1">
    <citation type="journal article" date="2021" name="Antonie Van Leeuwenhoek">
        <title>Draft genome and description of Waterburya agarophytonicola gen. nov. sp. nov. (Pleurocapsales, Cyanobacteria): a seaweed symbiont.</title>
        <authorList>
            <person name="Bonthond G."/>
            <person name="Shalygin S."/>
            <person name="Bayer T."/>
            <person name="Weinberger F."/>
        </authorList>
    </citation>
    <scope>NUCLEOTIDE SEQUENCE</scope>
    <source>
        <strain evidence="2">KI4</strain>
    </source>
</reference>
<comment type="caution">
    <text evidence="2">The sequence shown here is derived from an EMBL/GenBank/DDBJ whole genome shotgun (WGS) entry which is preliminary data.</text>
</comment>
<sequence length="98" mass="11600">MNYYRTNFDCTFRSFISLSRGNFTQHNLVEQDHRGVKKITNAALGYQSFYNAWRTIKGIEIMRMIYKAQVKGVSRNDVLAEKKFIDSLFIGDRYFLKN</sequence>
<keyword evidence="3" id="KW-1185">Reference proteome</keyword>
<feature type="domain" description="DDE" evidence="1">
    <location>
        <begin position="25"/>
        <end position="68"/>
    </location>
</feature>
<dbReference type="Proteomes" id="UP000729733">
    <property type="component" value="Unassembled WGS sequence"/>
</dbReference>
<organism evidence="2 3">
    <name type="scientific">Waterburya agarophytonicola KI4</name>
    <dbReference type="NCBI Taxonomy" id="2874699"/>
    <lineage>
        <taxon>Bacteria</taxon>
        <taxon>Bacillati</taxon>
        <taxon>Cyanobacteriota</taxon>
        <taxon>Cyanophyceae</taxon>
        <taxon>Pleurocapsales</taxon>
        <taxon>Hyellaceae</taxon>
        <taxon>Waterburya</taxon>
        <taxon>Waterburya agarophytonicola</taxon>
    </lineage>
</organism>
<dbReference type="InterPro" id="IPR032874">
    <property type="entry name" value="DDE_dom"/>
</dbReference>
<accession>A0A964BQ76</accession>
<evidence type="ECO:0000313" key="2">
    <source>
        <dbReference type="EMBL" id="MCC0176842.1"/>
    </source>
</evidence>
<evidence type="ECO:0000259" key="1">
    <source>
        <dbReference type="Pfam" id="PF13610"/>
    </source>
</evidence>
<gene>
    <name evidence="2" type="ORF">I4641_07610</name>
</gene>
<proteinExistence type="predicted"/>
<protein>
    <submittedName>
        <fullName evidence="2">DDE-type integrase/transposase/recombinase</fullName>
    </submittedName>
</protein>
<dbReference type="Pfam" id="PF13610">
    <property type="entry name" value="DDE_Tnp_IS240"/>
    <property type="match status" value="1"/>
</dbReference>
<dbReference type="AlphaFoldDB" id="A0A964BQ76"/>
<name>A0A964BQ76_9CYAN</name>
<dbReference type="EMBL" id="JADWDC010000013">
    <property type="protein sequence ID" value="MCC0176842.1"/>
    <property type="molecule type" value="Genomic_DNA"/>
</dbReference>